<proteinExistence type="predicted"/>
<reference evidence="1 2" key="1">
    <citation type="journal article" date="2015" name="Fungal Genet. Biol.">
        <title>Evolution of novel wood decay mechanisms in Agaricales revealed by the genome sequences of Fistulina hepatica and Cylindrobasidium torrendii.</title>
        <authorList>
            <person name="Floudas D."/>
            <person name="Held B.W."/>
            <person name="Riley R."/>
            <person name="Nagy L.G."/>
            <person name="Koehler G."/>
            <person name="Ransdell A.S."/>
            <person name="Younus H."/>
            <person name="Chow J."/>
            <person name="Chiniquy J."/>
            <person name="Lipzen A."/>
            <person name="Tritt A."/>
            <person name="Sun H."/>
            <person name="Haridas S."/>
            <person name="LaButti K."/>
            <person name="Ohm R.A."/>
            <person name="Kues U."/>
            <person name="Blanchette R.A."/>
            <person name="Grigoriev I.V."/>
            <person name="Minto R.E."/>
            <person name="Hibbett D.S."/>
        </authorList>
    </citation>
    <scope>NUCLEOTIDE SEQUENCE [LARGE SCALE GENOMIC DNA]</scope>
    <source>
        <strain evidence="1 2">FP15055 ss-10</strain>
    </source>
</reference>
<dbReference type="Proteomes" id="UP000054007">
    <property type="component" value="Unassembled WGS sequence"/>
</dbReference>
<keyword evidence="2" id="KW-1185">Reference proteome</keyword>
<dbReference type="AlphaFoldDB" id="A0A0D7B3D9"/>
<gene>
    <name evidence="1" type="ORF">CYLTODRAFT_492909</name>
</gene>
<evidence type="ECO:0000313" key="1">
    <source>
        <dbReference type="EMBL" id="KIY64690.1"/>
    </source>
</evidence>
<sequence>MHQSADPHVIASPPWLSLRPTDCQFYPGEHVVVASQQGTVHHNDGSNLHILFADNPDDVKVIPWHQVMKFFSPGDHVVFQQSSHPPTVGTVLQYRMPLVDVVILGTIGCLDMSCTETTPKPSHTIDTRHCNTIRKCPPTLPNFHGQSVLKQAPLPPPPLPSTISSRAVDNLPPLSRQEDVIVLTGSHKGWHGQLIEHLPGSRVVVRLDKYGALRHFEHIILRRTEVRVAGQHIYNHPPAELTPPRTPSPDPGFPLDTNPVWNPQLTRATTPVASTTIAPFNLDFAHPNRWLLHPAMRGILLLARLKSQNVTLKRTDDHEPATFHRVVCGREVLVDPAELTFLHPGRRHRGRLLVIAADHIGQHARPVAWRVFSAGSHRLRWTVQLVKVGNDTDMDEVLPTRIELPDTSLVVVYESKQGIDANKQLALRLLQN</sequence>
<protein>
    <submittedName>
        <fullName evidence="1">Uncharacterized protein</fullName>
    </submittedName>
</protein>
<dbReference type="EMBL" id="KN880623">
    <property type="protein sequence ID" value="KIY64690.1"/>
    <property type="molecule type" value="Genomic_DNA"/>
</dbReference>
<name>A0A0D7B3D9_9AGAR</name>
<evidence type="ECO:0000313" key="2">
    <source>
        <dbReference type="Proteomes" id="UP000054007"/>
    </source>
</evidence>
<organism evidence="1 2">
    <name type="scientific">Cylindrobasidium torrendii FP15055 ss-10</name>
    <dbReference type="NCBI Taxonomy" id="1314674"/>
    <lineage>
        <taxon>Eukaryota</taxon>
        <taxon>Fungi</taxon>
        <taxon>Dikarya</taxon>
        <taxon>Basidiomycota</taxon>
        <taxon>Agaricomycotina</taxon>
        <taxon>Agaricomycetes</taxon>
        <taxon>Agaricomycetidae</taxon>
        <taxon>Agaricales</taxon>
        <taxon>Marasmiineae</taxon>
        <taxon>Physalacriaceae</taxon>
        <taxon>Cylindrobasidium</taxon>
    </lineage>
</organism>
<accession>A0A0D7B3D9</accession>